<evidence type="ECO:0000313" key="3">
    <source>
        <dbReference type="Proteomes" id="UP000542353"/>
    </source>
</evidence>
<dbReference type="Proteomes" id="UP000542353">
    <property type="component" value="Unassembled WGS sequence"/>
</dbReference>
<dbReference type="EMBL" id="JACHIH010000030">
    <property type="protein sequence ID" value="MBB5049088.1"/>
    <property type="molecule type" value="Genomic_DNA"/>
</dbReference>
<gene>
    <name evidence="2" type="ORF">HNR60_003862</name>
</gene>
<organism evidence="2 3">
    <name type="scientific">Rhodopseudomonas rhenobacensis</name>
    <dbReference type="NCBI Taxonomy" id="87461"/>
    <lineage>
        <taxon>Bacteria</taxon>
        <taxon>Pseudomonadati</taxon>
        <taxon>Pseudomonadota</taxon>
        <taxon>Alphaproteobacteria</taxon>
        <taxon>Hyphomicrobiales</taxon>
        <taxon>Nitrobacteraceae</taxon>
        <taxon>Rhodopseudomonas</taxon>
    </lineage>
</organism>
<dbReference type="RefSeq" id="WP_184260815.1">
    <property type="nucleotide sequence ID" value="NZ_JACHIH010000030.1"/>
</dbReference>
<proteinExistence type="predicted"/>
<keyword evidence="3" id="KW-1185">Reference proteome</keyword>
<reference evidence="2 3" key="1">
    <citation type="submission" date="2020-08" db="EMBL/GenBank/DDBJ databases">
        <title>Genomic Encyclopedia of Type Strains, Phase IV (KMG-IV): sequencing the most valuable type-strain genomes for metagenomic binning, comparative biology and taxonomic classification.</title>
        <authorList>
            <person name="Goeker M."/>
        </authorList>
    </citation>
    <scope>NUCLEOTIDE SEQUENCE [LARGE SCALE GENOMIC DNA]</scope>
    <source>
        <strain evidence="2 3">DSM 12706</strain>
    </source>
</reference>
<feature type="signal peptide" evidence="1">
    <location>
        <begin position="1"/>
        <end position="21"/>
    </location>
</feature>
<evidence type="ECO:0000313" key="2">
    <source>
        <dbReference type="EMBL" id="MBB5049088.1"/>
    </source>
</evidence>
<evidence type="ECO:0000256" key="1">
    <source>
        <dbReference type="SAM" id="SignalP"/>
    </source>
</evidence>
<dbReference type="AlphaFoldDB" id="A0A7W7Z6V5"/>
<accession>A0A7W7Z6V5</accession>
<sequence>MTSFPALLAAAFLLSASAAVADSRVFIVPNHSDGYGIDQCLAKGEKCGAYAAQSYCQSRDFAEATSYRQIDADEITGTVPASVGNSCAHGACNEFLAITCTR</sequence>
<keyword evidence="1" id="KW-0732">Signal</keyword>
<name>A0A7W7Z6V5_9BRAD</name>
<comment type="caution">
    <text evidence="2">The sequence shown here is derived from an EMBL/GenBank/DDBJ whole genome shotgun (WGS) entry which is preliminary data.</text>
</comment>
<feature type="chain" id="PRO_5030692077" evidence="1">
    <location>
        <begin position="22"/>
        <end position="102"/>
    </location>
</feature>
<protein>
    <submittedName>
        <fullName evidence="2">Uncharacterized protein</fullName>
    </submittedName>
</protein>